<organism evidence="2 3">
    <name type="scientific">Maricaulis salignorans</name>
    <dbReference type="NCBI Taxonomy" id="144026"/>
    <lineage>
        <taxon>Bacteria</taxon>
        <taxon>Pseudomonadati</taxon>
        <taxon>Pseudomonadota</taxon>
        <taxon>Alphaproteobacteria</taxon>
        <taxon>Maricaulales</taxon>
        <taxon>Maricaulaceae</taxon>
        <taxon>Maricaulis</taxon>
    </lineage>
</organism>
<sequence length="199" mass="22430">MKYLAATLLIAAAVAAPAQAQVTGEGTVRCGDYGAPHADMPEAFSQFAFMIGDFDVAVRNWDAEAGAWGEPLYSARWNGYYGMDGRAIIDEWFDPGYGYRPESGVGINVRIYDEAAGLWKTAWHYTTNNEVRELHQEVRDDGHLWLWQVYPEVAERDIHFEQFSADHWGRIGRVRDPETGEWVNSRLLDAVRAECPAAE</sequence>
<proteinExistence type="predicted"/>
<accession>A0A1G9MY43</accession>
<evidence type="ECO:0000256" key="1">
    <source>
        <dbReference type="SAM" id="SignalP"/>
    </source>
</evidence>
<evidence type="ECO:0000313" key="2">
    <source>
        <dbReference type="EMBL" id="SDL78931.1"/>
    </source>
</evidence>
<protein>
    <recommendedName>
        <fullName evidence="4">MORN repeat variant</fullName>
    </recommendedName>
</protein>
<evidence type="ECO:0008006" key="4">
    <source>
        <dbReference type="Google" id="ProtNLM"/>
    </source>
</evidence>
<feature type="chain" id="PRO_5011615321" description="MORN repeat variant" evidence="1">
    <location>
        <begin position="21"/>
        <end position="199"/>
    </location>
</feature>
<dbReference type="RefSeq" id="WP_091766255.1">
    <property type="nucleotide sequence ID" value="NZ_FNHG01000002.1"/>
</dbReference>
<evidence type="ECO:0000313" key="3">
    <source>
        <dbReference type="Proteomes" id="UP000199759"/>
    </source>
</evidence>
<feature type="signal peptide" evidence="1">
    <location>
        <begin position="1"/>
        <end position="20"/>
    </location>
</feature>
<name>A0A1G9MY43_9PROT</name>
<dbReference type="OrthoDB" id="7629945at2"/>
<gene>
    <name evidence="2" type="ORF">SAMN04488568_102143</name>
</gene>
<keyword evidence="1" id="KW-0732">Signal</keyword>
<reference evidence="2 3" key="1">
    <citation type="submission" date="2016-10" db="EMBL/GenBank/DDBJ databases">
        <authorList>
            <person name="de Groot N.N."/>
        </authorList>
    </citation>
    <scope>NUCLEOTIDE SEQUENCE [LARGE SCALE GENOMIC DNA]</scope>
    <source>
        <strain evidence="2 3">DSM 16077</strain>
    </source>
</reference>
<keyword evidence="3" id="KW-1185">Reference proteome</keyword>
<dbReference type="AlphaFoldDB" id="A0A1G9MY43"/>
<dbReference type="EMBL" id="FNHG01000002">
    <property type="protein sequence ID" value="SDL78931.1"/>
    <property type="molecule type" value="Genomic_DNA"/>
</dbReference>
<dbReference type="Proteomes" id="UP000199759">
    <property type="component" value="Unassembled WGS sequence"/>
</dbReference>